<keyword evidence="3" id="KW-1185">Reference proteome</keyword>
<dbReference type="InterPro" id="IPR029063">
    <property type="entry name" value="SAM-dependent_MTases_sf"/>
</dbReference>
<dbReference type="GO" id="GO:0008757">
    <property type="term" value="F:S-adenosylmethionine-dependent methyltransferase activity"/>
    <property type="evidence" value="ECO:0007669"/>
    <property type="project" value="InterPro"/>
</dbReference>
<accession>A0A918NBQ9</accession>
<evidence type="ECO:0000313" key="2">
    <source>
        <dbReference type="EMBL" id="GGX58768.1"/>
    </source>
</evidence>
<dbReference type="PANTHER" id="PTHR43861:SF1">
    <property type="entry name" value="TRANS-ACONITATE 2-METHYLTRANSFERASE"/>
    <property type="match status" value="1"/>
</dbReference>
<dbReference type="Pfam" id="PF08241">
    <property type="entry name" value="Methyltransf_11"/>
    <property type="match status" value="1"/>
</dbReference>
<dbReference type="GO" id="GO:0032259">
    <property type="term" value="P:methylation"/>
    <property type="evidence" value="ECO:0007669"/>
    <property type="project" value="UniProtKB-KW"/>
</dbReference>
<comment type="caution">
    <text evidence="2">The sequence shown here is derived from an EMBL/GenBank/DDBJ whole genome shotgun (WGS) entry which is preliminary data.</text>
</comment>
<name>A0A918NBQ9_9PROT</name>
<dbReference type="PANTHER" id="PTHR43861">
    <property type="entry name" value="TRANS-ACONITATE 2-METHYLTRANSFERASE-RELATED"/>
    <property type="match status" value="1"/>
</dbReference>
<keyword evidence="2" id="KW-0489">Methyltransferase</keyword>
<dbReference type="EMBL" id="BMYV01000001">
    <property type="protein sequence ID" value="GGX58768.1"/>
    <property type="molecule type" value="Genomic_DNA"/>
</dbReference>
<dbReference type="Gene3D" id="3.40.50.150">
    <property type="entry name" value="Vaccinia Virus protein VP39"/>
    <property type="match status" value="1"/>
</dbReference>
<dbReference type="InterPro" id="IPR013216">
    <property type="entry name" value="Methyltransf_11"/>
</dbReference>
<dbReference type="AlphaFoldDB" id="A0A918NBQ9"/>
<organism evidence="2 3">
    <name type="scientific">Litorimonas cladophorae</name>
    <dbReference type="NCBI Taxonomy" id="1220491"/>
    <lineage>
        <taxon>Bacteria</taxon>
        <taxon>Pseudomonadati</taxon>
        <taxon>Pseudomonadota</taxon>
        <taxon>Alphaproteobacteria</taxon>
        <taxon>Maricaulales</taxon>
        <taxon>Robiginitomaculaceae</taxon>
    </lineage>
</organism>
<evidence type="ECO:0000259" key="1">
    <source>
        <dbReference type="Pfam" id="PF08241"/>
    </source>
</evidence>
<proteinExistence type="predicted"/>
<dbReference type="CDD" id="cd02440">
    <property type="entry name" value="AdoMet_MTases"/>
    <property type="match status" value="1"/>
</dbReference>
<protein>
    <submittedName>
        <fullName evidence="2">Methyltransferase</fullName>
    </submittedName>
</protein>
<feature type="domain" description="Methyltransferase type 11" evidence="1">
    <location>
        <begin position="53"/>
        <end position="146"/>
    </location>
</feature>
<keyword evidence="2" id="KW-0808">Transferase</keyword>
<dbReference type="SUPFAM" id="SSF53335">
    <property type="entry name" value="S-adenosyl-L-methionine-dependent methyltransferases"/>
    <property type="match status" value="1"/>
</dbReference>
<evidence type="ECO:0000313" key="3">
    <source>
        <dbReference type="Proteomes" id="UP000600865"/>
    </source>
</evidence>
<sequence length="279" mass="30393">MEFFVSNQKQSEFWNGEAGQRWVTFSNQLDQMLMPFARLILDEADISDQEDVLDIGCGGGALSILAANFGKSVLGVDISQPLIDLGWQRSKMMDSVDFARVDAASLALDKKRDVVLSRFGVMFFADPVQAFANIKAQCKPKGRMVFACWQSPGKNDWAKAPLEAAMPFFKEMPTPPEANAPGPFAFSDESYVKDVLTKAGWTSVECQDWTHVIPLPGETAADAAAFVMEMGPLSKIIKDQNLDFPAVQAALTSKLEAAVNADGQVELQASVWIVKACAG</sequence>
<gene>
    <name evidence="2" type="ORF">GCM10011309_05200</name>
</gene>
<reference evidence="2 3" key="1">
    <citation type="journal article" date="2014" name="Int. J. Syst. Evol. Microbiol.">
        <title>Complete genome sequence of Corynebacterium casei LMG S-19264T (=DSM 44701T), isolated from a smear-ripened cheese.</title>
        <authorList>
            <consortium name="US DOE Joint Genome Institute (JGI-PGF)"/>
            <person name="Walter F."/>
            <person name="Albersmeier A."/>
            <person name="Kalinowski J."/>
            <person name="Ruckert C."/>
        </authorList>
    </citation>
    <scope>NUCLEOTIDE SEQUENCE [LARGE SCALE GENOMIC DNA]</scope>
    <source>
        <strain evidence="2 3">KCTC 23968</strain>
    </source>
</reference>
<dbReference type="Proteomes" id="UP000600865">
    <property type="component" value="Unassembled WGS sequence"/>
</dbReference>